<keyword evidence="10" id="KW-1185">Reference proteome</keyword>
<dbReference type="AlphaFoldDB" id="A0AAN9AJB5"/>
<evidence type="ECO:0000256" key="2">
    <source>
        <dbReference type="ARBA" id="ARBA00022630"/>
    </source>
</evidence>
<comment type="cofactor">
    <cofactor evidence="4">
        <name>FAD</name>
        <dbReference type="ChEBI" id="CHEBI:57692"/>
    </cofactor>
</comment>
<evidence type="ECO:0000313" key="9">
    <source>
        <dbReference type="EMBL" id="KAK7087897.1"/>
    </source>
</evidence>
<dbReference type="Gene3D" id="2.40.110.20">
    <property type="match status" value="1"/>
</dbReference>
<evidence type="ECO:0000259" key="8">
    <source>
        <dbReference type="Pfam" id="PF22217"/>
    </source>
</evidence>
<evidence type="ECO:0000313" key="10">
    <source>
        <dbReference type="Proteomes" id="UP001374579"/>
    </source>
</evidence>
<evidence type="ECO:0000256" key="3">
    <source>
        <dbReference type="ARBA" id="ARBA00022827"/>
    </source>
</evidence>
<dbReference type="SUPFAM" id="SSF56645">
    <property type="entry name" value="Acyl-CoA dehydrogenase NM domain-like"/>
    <property type="match status" value="1"/>
</dbReference>
<sequence>MLKSARLCRNSFSIYKRTCVSLKSTSASARATLSSAELAEAEMATALRFPFASAKVGSFAQEPPQLDNQYTQDSLLRSFLTRHVPAESLPEIDADLERFGHRVATDIYDLHLRCEREPPSVEQTDAWGRRVDRLVTSTAWQDMKGIAAKEGLIALAYERNFGASSRLYQMSKLFLYGPSSGLYSCPLAMADGAAKIIETIQSSAPWLVERPFKHLTSRDPAEFWTSGQWMTEKRGGSDVARGTETVAVEEGDGTYRLYGYKWFSSATDADMTFTLARVVDKDGNTVEGTKGLSLFYLELKDGKGKLNNIQIHKLKNKLGTRQLPTAELLLDGAHAVRVSDEGRGVAGISNMLTLTRLHNSVSASSSMRRMVNLARDYSTRRQAFGSVLTDYPVHVQTLARMEVEARGATLLVLEVARLLGREETGIATETETQLMRLLVPVMKLYTGKQAIALASEGLECFGGQGYIEDTGLPSILRDAQVLTIWEGTTNILSLDVLRALVKSQGSVLRAFNDDVNSRLESAAGHADLDEAASKVRRGAESILGFAAKNQSQLEIAARDFAFSIARVAIGSLLIDHAASSVGTAQDAYTAQRWCNKDLTPVLTNAASKAYTADSLAADRQLVFDGYLHPSRL</sequence>
<dbReference type="Gene3D" id="1.20.140.10">
    <property type="entry name" value="Butyryl-CoA Dehydrogenase, subunit A, domain 3"/>
    <property type="match status" value="1"/>
</dbReference>
<name>A0AAN9AJB5_9CAEN</name>
<dbReference type="InterPro" id="IPR009100">
    <property type="entry name" value="AcylCoA_DH/oxidase_NM_dom_sf"/>
</dbReference>
<gene>
    <name evidence="9" type="ORF">V1264_021889</name>
</gene>
<proteinExistence type="inferred from homology"/>
<dbReference type="Proteomes" id="UP001374579">
    <property type="component" value="Unassembled WGS sequence"/>
</dbReference>
<dbReference type="Pfam" id="PF18158">
    <property type="entry name" value="AidB_N"/>
    <property type="match status" value="1"/>
</dbReference>
<dbReference type="PANTHER" id="PTHR42707">
    <property type="entry name" value="ACYL-COA DEHYDROGENASE"/>
    <property type="match status" value="1"/>
</dbReference>
<dbReference type="InterPro" id="IPR036250">
    <property type="entry name" value="AcylCo_DH-like_C"/>
</dbReference>
<feature type="domain" description="Adaptive response protein AidB N-terminal" evidence="7">
    <location>
        <begin position="67"/>
        <end position="201"/>
    </location>
</feature>
<dbReference type="InterPro" id="IPR052904">
    <property type="entry name" value="Acyl-CoA_dehydrogenase-like"/>
</dbReference>
<evidence type="ECO:0000259" key="6">
    <source>
        <dbReference type="Pfam" id="PF02770"/>
    </source>
</evidence>
<evidence type="ECO:0000259" key="5">
    <source>
        <dbReference type="Pfam" id="PF00441"/>
    </source>
</evidence>
<keyword evidence="3 4" id="KW-0274">FAD</keyword>
<dbReference type="EMBL" id="JBAMIC010004070">
    <property type="protein sequence ID" value="KAK7087897.1"/>
    <property type="molecule type" value="Genomic_DNA"/>
</dbReference>
<dbReference type="InterPro" id="IPR053998">
    <property type="entry name" value="ACDH-11_C"/>
</dbReference>
<dbReference type="Gene3D" id="6.10.250.600">
    <property type="match status" value="1"/>
</dbReference>
<dbReference type="PANTHER" id="PTHR42707:SF2">
    <property type="entry name" value="ACD11 DEHYDROGENASE"/>
    <property type="match status" value="1"/>
</dbReference>
<accession>A0AAN9AJB5</accession>
<evidence type="ECO:0000259" key="7">
    <source>
        <dbReference type="Pfam" id="PF18158"/>
    </source>
</evidence>
<dbReference type="Pfam" id="PF22217">
    <property type="entry name" value="ACDH-11_C"/>
    <property type="match status" value="1"/>
</dbReference>
<feature type="domain" description="Acyl-CoA oxidase/dehydrogenase middle" evidence="6">
    <location>
        <begin position="228"/>
        <end position="331"/>
    </location>
</feature>
<dbReference type="InterPro" id="IPR009075">
    <property type="entry name" value="AcylCo_DH/oxidase_C"/>
</dbReference>
<comment type="caution">
    <text evidence="9">The sequence shown here is derived from an EMBL/GenBank/DDBJ whole genome shotgun (WGS) entry which is preliminary data.</text>
</comment>
<dbReference type="SUPFAM" id="SSF47203">
    <property type="entry name" value="Acyl-CoA dehydrogenase C-terminal domain-like"/>
    <property type="match status" value="1"/>
</dbReference>
<organism evidence="9 10">
    <name type="scientific">Littorina saxatilis</name>
    <dbReference type="NCBI Taxonomy" id="31220"/>
    <lineage>
        <taxon>Eukaryota</taxon>
        <taxon>Metazoa</taxon>
        <taxon>Spiralia</taxon>
        <taxon>Lophotrochozoa</taxon>
        <taxon>Mollusca</taxon>
        <taxon>Gastropoda</taxon>
        <taxon>Caenogastropoda</taxon>
        <taxon>Littorinimorpha</taxon>
        <taxon>Littorinoidea</taxon>
        <taxon>Littorinidae</taxon>
        <taxon>Littorina</taxon>
    </lineage>
</organism>
<dbReference type="InterPro" id="IPR006091">
    <property type="entry name" value="Acyl-CoA_Oxase/DH_mid-dom"/>
</dbReference>
<dbReference type="InterPro" id="IPR041504">
    <property type="entry name" value="AidB_N"/>
</dbReference>
<evidence type="ECO:0000256" key="4">
    <source>
        <dbReference type="RuleBase" id="RU362125"/>
    </source>
</evidence>
<evidence type="ECO:0000256" key="1">
    <source>
        <dbReference type="ARBA" id="ARBA00009347"/>
    </source>
</evidence>
<keyword evidence="2 4" id="KW-0285">Flavoprotein</keyword>
<feature type="domain" description="Acyl-CoA dehydrogenase 11-like C-terminal" evidence="8">
    <location>
        <begin position="507"/>
        <end position="623"/>
    </location>
</feature>
<protein>
    <submittedName>
        <fullName evidence="9">Uncharacterized protein</fullName>
    </submittedName>
</protein>
<keyword evidence="4" id="KW-0560">Oxidoreductase</keyword>
<dbReference type="GO" id="GO:0003995">
    <property type="term" value="F:acyl-CoA dehydrogenase activity"/>
    <property type="evidence" value="ECO:0007669"/>
    <property type="project" value="TreeGrafter"/>
</dbReference>
<feature type="domain" description="Acyl-CoA dehydrogenase/oxidase C-terminal" evidence="5">
    <location>
        <begin position="342"/>
        <end position="500"/>
    </location>
</feature>
<reference evidence="9 10" key="1">
    <citation type="submission" date="2024-02" db="EMBL/GenBank/DDBJ databases">
        <title>Chromosome-scale genome assembly of the rough periwinkle Littorina saxatilis.</title>
        <authorList>
            <person name="De Jode A."/>
            <person name="Faria R."/>
            <person name="Formenti G."/>
            <person name="Sims Y."/>
            <person name="Smith T.P."/>
            <person name="Tracey A."/>
            <person name="Wood J.M.D."/>
            <person name="Zagrodzka Z.B."/>
            <person name="Johannesson K."/>
            <person name="Butlin R.K."/>
            <person name="Leder E.H."/>
        </authorList>
    </citation>
    <scope>NUCLEOTIDE SEQUENCE [LARGE SCALE GENOMIC DNA]</scope>
    <source>
        <strain evidence="9">Snail1</strain>
        <tissue evidence="9">Muscle</tissue>
    </source>
</reference>
<comment type="similarity">
    <text evidence="1 4">Belongs to the acyl-CoA dehydrogenase family.</text>
</comment>
<dbReference type="Pfam" id="PF00441">
    <property type="entry name" value="Acyl-CoA_dh_1"/>
    <property type="match status" value="1"/>
</dbReference>
<dbReference type="Pfam" id="PF02770">
    <property type="entry name" value="Acyl-CoA_dh_M"/>
    <property type="match status" value="1"/>
</dbReference>